<evidence type="ECO:0000313" key="3">
    <source>
        <dbReference type="EMBL" id="KAK9816962.1"/>
    </source>
</evidence>
<feature type="compositionally biased region" description="Low complexity" evidence="2">
    <location>
        <begin position="118"/>
        <end position="136"/>
    </location>
</feature>
<name>A0AAW1Q6L5_9CHLO</name>
<feature type="compositionally biased region" description="Basic and acidic residues" evidence="2">
    <location>
        <begin position="24"/>
        <end position="34"/>
    </location>
</feature>
<accession>A0AAW1Q6L5</accession>
<feature type="region of interest" description="Disordered" evidence="2">
    <location>
        <begin position="702"/>
        <end position="723"/>
    </location>
</feature>
<dbReference type="EMBL" id="JALJOR010000005">
    <property type="protein sequence ID" value="KAK9816962.1"/>
    <property type="molecule type" value="Genomic_DNA"/>
</dbReference>
<gene>
    <name evidence="3" type="ORF">WJX72_007550</name>
</gene>
<feature type="compositionally biased region" description="Basic and acidic residues" evidence="2">
    <location>
        <begin position="1025"/>
        <end position="1044"/>
    </location>
</feature>
<dbReference type="Proteomes" id="UP001489004">
    <property type="component" value="Unassembled WGS sequence"/>
</dbReference>
<feature type="compositionally biased region" description="Acidic residues" evidence="2">
    <location>
        <begin position="916"/>
        <end position="937"/>
    </location>
</feature>
<feature type="region of interest" description="Disordered" evidence="2">
    <location>
        <begin position="107"/>
        <end position="139"/>
    </location>
</feature>
<evidence type="ECO:0000256" key="1">
    <source>
        <dbReference type="SAM" id="Coils"/>
    </source>
</evidence>
<protein>
    <submittedName>
        <fullName evidence="3">Uncharacterized protein</fullName>
    </submittedName>
</protein>
<feature type="compositionally biased region" description="Polar residues" evidence="2">
    <location>
        <begin position="873"/>
        <end position="886"/>
    </location>
</feature>
<feature type="region of interest" description="Disordered" evidence="2">
    <location>
        <begin position="1001"/>
        <end position="1044"/>
    </location>
</feature>
<evidence type="ECO:0000313" key="4">
    <source>
        <dbReference type="Proteomes" id="UP001489004"/>
    </source>
</evidence>
<proteinExistence type="predicted"/>
<keyword evidence="1" id="KW-0175">Coiled coil</keyword>
<feature type="region of interest" description="Disordered" evidence="2">
    <location>
        <begin position="342"/>
        <end position="382"/>
    </location>
</feature>
<feature type="compositionally biased region" description="Pro residues" evidence="2">
    <location>
        <begin position="367"/>
        <end position="378"/>
    </location>
</feature>
<feature type="compositionally biased region" description="Low complexity" evidence="2">
    <location>
        <begin position="640"/>
        <end position="649"/>
    </location>
</feature>
<feature type="region of interest" description="Disordered" evidence="2">
    <location>
        <begin position="832"/>
        <end position="961"/>
    </location>
</feature>
<feature type="coiled-coil region" evidence="1">
    <location>
        <begin position="589"/>
        <end position="616"/>
    </location>
</feature>
<dbReference type="AlphaFoldDB" id="A0AAW1Q6L5"/>
<comment type="caution">
    <text evidence="3">The sequence shown here is derived from an EMBL/GenBank/DDBJ whole genome shotgun (WGS) entry which is preliminary data.</text>
</comment>
<reference evidence="3 4" key="1">
    <citation type="journal article" date="2024" name="Nat. Commun.">
        <title>Phylogenomics reveals the evolutionary origins of lichenization in chlorophyte algae.</title>
        <authorList>
            <person name="Puginier C."/>
            <person name="Libourel C."/>
            <person name="Otte J."/>
            <person name="Skaloud P."/>
            <person name="Haon M."/>
            <person name="Grisel S."/>
            <person name="Petersen M."/>
            <person name="Berrin J.G."/>
            <person name="Delaux P.M."/>
            <person name="Dal Grande F."/>
            <person name="Keller J."/>
        </authorList>
    </citation>
    <scope>NUCLEOTIDE SEQUENCE [LARGE SCALE GENOMIC DNA]</scope>
    <source>
        <strain evidence="3 4">SAG 2043</strain>
    </source>
</reference>
<keyword evidence="4" id="KW-1185">Reference proteome</keyword>
<sequence>MEQRKCFRHLQLDPSNHRGAGSRHPLDRTKRDTVEPNEALECDPANKLSPPLMAYAASTGVPAAQQGSETASDLTSLQQEQQNGIKTASLLGSGAFDGSPLFANASFDHGSDAGDNQPGAAFGATASFGSSPSSPADSILSGVGFRQPGPPSLSSADPVISRGGGAAGQALYGNGSGLTTANGSMNVPNLGVRNGASLGGQDLQSSLLALNMQGANKQPGTLAGLSAGPSPPQQSNMMAALAAAQAQAQAQAQSAAYRPGMGLGAARTSLPFQTGGAGFNGTGWQANASAAMNGLRNQGFPGASLPMSGFSAAPQAASAMNAYADKLAPSNLDSLRQAAGLGSQLGQQQAQAAQLGQRMPGPGIAAPRPPPPAAPPVPNLNLAGLSPDQLAMLTRLANNHPREFWQVAAQMGLITNTPAPPAPQAAFNPQQAYLRNQQLPASYGGLPQGLNQRLGGQLGGGHPGVNSALAGLQQQLHGGVRPQVSNQPNLDALAAEAYIGLAKNEAAQQQMTLVGLGKTIAQLGLTVEAAVNAGLLGGLSVADIRVLAEAHYHEATRLKGGAVQPSKAQHIQAAQQAAMAAERMRYGGLANSLQLQQHQQQQVAQLQQQQQRALEAQYAENMRNNNTALLLQRQQQLQQQLAQQQLQQQQPPPPPLPYDRAVTPSASPARLGAYAQGQGYGDRGINASPAALRSFADQRAASSGWNASGNPFGPGSQAYPDRTASASPAVLGAYHGALAAAFPDRGQNASPANAAAAYAQMTGFPDRSANASPANMAALHAQASSGYPERSVSASPGGMGAYLEKSRPASPAGSVASAAHSASYIDKIVPATRKPVGSTPSIAPGGPLASAASMPPPRTHAGGLIGPPPGLSRNASASLASQHGQGNQRGSGEAGKGSPTDSRSDSSLPEPADGLNDIDIDGLLDEADKPSDEDDEAEAAKSKAGGSAHGSASAAQPSPNAFNAASYSFFTASDAQSADALDAFELEPVEASTIDDMLVKPLDEDHGDLPPGPRSHSQAQAGHQLGDHKTRSMGDDRQNADLTKHLSQLRLGTSFF</sequence>
<evidence type="ECO:0000256" key="2">
    <source>
        <dbReference type="SAM" id="MobiDB-lite"/>
    </source>
</evidence>
<feature type="region of interest" description="Disordered" evidence="2">
    <location>
        <begin position="640"/>
        <end position="664"/>
    </location>
</feature>
<feature type="compositionally biased region" description="Low complexity" evidence="2">
    <location>
        <begin position="942"/>
        <end position="955"/>
    </location>
</feature>
<feature type="region of interest" description="Disordered" evidence="2">
    <location>
        <begin position="1"/>
        <end position="47"/>
    </location>
</feature>
<organism evidence="3 4">
    <name type="scientific">[Myrmecia] bisecta</name>
    <dbReference type="NCBI Taxonomy" id="41462"/>
    <lineage>
        <taxon>Eukaryota</taxon>
        <taxon>Viridiplantae</taxon>
        <taxon>Chlorophyta</taxon>
        <taxon>core chlorophytes</taxon>
        <taxon>Trebouxiophyceae</taxon>
        <taxon>Trebouxiales</taxon>
        <taxon>Trebouxiaceae</taxon>
        <taxon>Myrmecia</taxon>
    </lineage>
</organism>
<feature type="compositionally biased region" description="Low complexity" evidence="2">
    <location>
        <begin position="342"/>
        <end position="366"/>
    </location>
</feature>